<proteinExistence type="predicted"/>
<organism evidence="1">
    <name type="scientific">Cyprideis torosa</name>
    <dbReference type="NCBI Taxonomy" id="163714"/>
    <lineage>
        <taxon>Eukaryota</taxon>
        <taxon>Metazoa</taxon>
        <taxon>Ecdysozoa</taxon>
        <taxon>Arthropoda</taxon>
        <taxon>Crustacea</taxon>
        <taxon>Oligostraca</taxon>
        <taxon>Ostracoda</taxon>
        <taxon>Podocopa</taxon>
        <taxon>Podocopida</taxon>
        <taxon>Cytherocopina</taxon>
        <taxon>Cytheroidea</taxon>
        <taxon>Cytherideidae</taxon>
        <taxon>Cyprideis</taxon>
    </lineage>
</organism>
<dbReference type="PANTHER" id="PTHR21530">
    <property type="entry name" value="PHEROMONE SHUTDOWN PROTEIN"/>
    <property type="match status" value="1"/>
</dbReference>
<dbReference type="EMBL" id="OB663819">
    <property type="protein sequence ID" value="CAD7231730.1"/>
    <property type="molecule type" value="Genomic_DNA"/>
</dbReference>
<accession>A0A7R8ZRL2</accession>
<name>A0A7R8ZRL2_9CRUS</name>
<dbReference type="PANTHER" id="PTHR21530:SF7">
    <property type="entry name" value="TRAB DOMAIN-CONTAINING PROTEIN"/>
    <property type="match status" value="1"/>
</dbReference>
<evidence type="ECO:0000313" key="1">
    <source>
        <dbReference type="EMBL" id="CAD7231730.1"/>
    </source>
</evidence>
<sequence length="369" mass="41585">LCILPQAKQTKMLSGFEGLWSLDQSIISPFQLVTSYFISDINRQDPDVNRERDDDDEIGYEMIEVEVEIVPEGEGNAVHTDQPVHVQRTLPVLQGLSQENTEENDPRGDIRIRRLGEAIPLEFNPADLPEMTTHLVDPFTNSHVFLVGTSHFSIESQNDVGQVISTVQPDAVMVELCKGRSSLLEMDEETILEEAKNINMNKIMHTISQSGVVQGLMHILLLNMSAHITKQLGMAPGGEFRRAMREASLIPHCRIFMGDRPVNVTLSRAIASLSPWQKIKLAWHFIASYRPIRVVGVVGLGHVNGIVQEWGKKRTPHDIYDILSIPKPTLANRVFSLSLRLAFRGAVLYLFYRLLRRPVLAVTRSIRSR</sequence>
<dbReference type="InterPro" id="IPR046345">
    <property type="entry name" value="TraB_PrgY-like"/>
</dbReference>
<dbReference type="Pfam" id="PF01963">
    <property type="entry name" value="TraB_PrgY_gumN"/>
    <property type="match status" value="1"/>
</dbReference>
<gene>
    <name evidence="1" type="ORF">CTOB1V02_LOCUS9574</name>
</gene>
<dbReference type="OrthoDB" id="48306at2759"/>
<reference evidence="1" key="1">
    <citation type="submission" date="2020-11" db="EMBL/GenBank/DDBJ databases">
        <authorList>
            <person name="Tran Van P."/>
        </authorList>
    </citation>
    <scope>NUCLEOTIDE SEQUENCE</scope>
</reference>
<dbReference type="InterPro" id="IPR002816">
    <property type="entry name" value="TraB/PrgY/GumN_fam"/>
</dbReference>
<protein>
    <submittedName>
        <fullName evidence="1">Uncharacterized protein</fullName>
    </submittedName>
</protein>
<dbReference type="AlphaFoldDB" id="A0A7R8ZRL2"/>
<feature type="non-terminal residue" evidence="1">
    <location>
        <position position="369"/>
    </location>
</feature>
<dbReference type="CDD" id="cd14726">
    <property type="entry name" value="TraB_PrgY-like"/>
    <property type="match status" value="1"/>
</dbReference>